<dbReference type="KEGG" id="alm:AO498_11585"/>
<dbReference type="PATRIC" id="fig|1727163.4.peg.2423"/>
<dbReference type="AlphaFoldDB" id="A0A142EPM4"/>
<keyword evidence="2" id="KW-1185">Reference proteome</keyword>
<gene>
    <name evidence="1" type="ORF">AO498_11585</name>
</gene>
<dbReference type="Proteomes" id="UP000073816">
    <property type="component" value="Chromosome"/>
</dbReference>
<proteinExistence type="predicted"/>
<dbReference type="EMBL" id="CP012836">
    <property type="protein sequence ID" value="AMQ57079.1"/>
    <property type="molecule type" value="Genomic_DNA"/>
</dbReference>
<evidence type="ECO:0000313" key="2">
    <source>
        <dbReference type="Proteomes" id="UP000073816"/>
    </source>
</evidence>
<name>A0A142EPM4_9BACT</name>
<reference evidence="2" key="1">
    <citation type="submission" date="2015-09" db="EMBL/GenBank/DDBJ databases">
        <title>Complete sequence of Algoriphagus sp. M8-2.</title>
        <authorList>
            <person name="Shintani M."/>
        </authorList>
    </citation>
    <scope>NUCLEOTIDE SEQUENCE [LARGE SCALE GENOMIC DNA]</scope>
    <source>
        <strain evidence="2">M8-2</strain>
    </source>
</reference>
<protein>
    <submittedName>
        <fullName evidence="1">Uncharacterized protein</fullName>
    </submittedName>
</protein>
<reference evidence="1 2" key="2">
    <citation type="journal article" date="2016" name="Genome Announc.">
        <title>Complete Genome Sequence of Algoriphagus sp. Strain M8-2, Isolated from a Brackish Lake.</title>
        <authorList>
            <person name="Muraguchi Y."/>
            <person name="Kushimoto K."/>
            <person name="Ohtsubo Y."/>
            <person name="Suzuki T."/>
            <person name="Dohra H."/>
            <person name="Kimbara K."/>
            <person name="Shintani M."/>
        </authorList>
    </citation>
    <scope>NUCLEOTIDE SEQUENCE [LARGE SCALE GENOMIC DNA]</scope>
    <source>
        <strain evidence="1 2">M8-2</strain>
    </source>
</reference>
<sequence>MNAVNETIESGKPSAIVLYNQLCKMEKDIVQTEKEQIGNKFCVIILKQDHKKRPHRGQFQTK</sequence>
<evidence type="ECO:0000313" key="1">
    <source>
        <dbReference type="EMBL" id="AMQ57079.1"/>
    </source>
</evidence>
<organism evidence="1 2">
    <name type="scientific">Algoriphagus sanaruensis</name>
    <dbReference type="NCBI Taxonomy" id="1727163"/>
    <lineage>
        <taxon>Bacteria</taxon>
        <taxon>Pseudomonadati</taxon>
        <taxon>Bacteroidota</taxon>
        <taxon>Cytophagia</taxon>
        <taxon>Cytophagales</taxon>
        <taxon>Cyclobacteriaceae</taxon>
        <taxon>Algoriphagus</taxon>
    </lineage>
</organism>
<accession>A0A142EPM4</accession>